<feature type="non-terminal residue" evidence="3">
    <location>
        <position position="458"/>
    </location>
</feature>
<evidence type="ECO:0000313" key="4">
    <source>
        <dbReference type="Proteomes" id="UP001201262"/>
    </source>
</evidence>
<dbReference type="Pfam" id="PF04082">
    <property type="entry name" value="Fungal_trans"/>
    <property type="match status" value="1"/>
</dbReference>
<name>A0AAD4KHG4_9EURO</name>
<feature type="domain" description="Xylanolytic transcriptional activator regulatory" evidence="2">
    <location>
        <begin position="55"/>
        <end position="322"/>
    </location>
</feature>
<gene>
    <name evidence="3" type="ORF">BGW36DRAFT_268038</name>
</gene>
<protein>
    <submittedName>
        <fullName evidence="3">Fungal-specific transcription factor domain-containing protein</fullName>
    </submittedName>
</protein>
<dbReference type="InterPro" id="IPR007219">
    <property type="entry name" value="XnlR_reg_dom"/>
</dbReference>
<dbReference type="GO" id="GO:0008270">
    <property type="term" value="F:zinc ion binding"/>
    <property type="evidence" value="ECO:0007669"/>
    <property type="project" value="InterPro"/>
</dbReference>
<sequence length="458" mass="52172">GCRQLKSNSPLTSLSIDLPLYIRPLRAAISPVDLDFLSMKGAFELPQDHLGEALLDTYLQFVHPYILVLDRANLLRVFDTRSVPSVDCDEDSKLSLLLYWAIIFAASSHIKMSILQEMGYDSRSAARRALFRKTKLLYDLHIEQDPITLLQAVLLMSYRFKETDNQRELWFIAGFSTPFLQSMDFSRLIRISAPSTKRTKLLRKIWWSCFVRDTLIAEQLMSPSKTKTEESDIPLLTLDDFDLSRDSDEALRTSAIIYIDQTKLCIHINRVLEMHASVTALISSDPAFSYGSTEAAISDLLARKIRMYDTDFTKWVNDLSEEAKLNESTAGDSSLQLQQTLLHMTYLIGLSILHRPLVLPSKSEVALARHINISIRTLSKDRLHHIATQTTVLAKTILQQQFCEYMPPYSITLLTTAITVHLMDIQFGHSAAVERLRKEVGICVRLLEDLREIYAEAD</sequence>
<dbReference type="InterPro" id="IPR052761">
    <property type="entry name" value="Fungal_Detox/Toxin_TFs"/>
</dbReference>
<dbReference type="RefSeq" id="XP_046067872.1">
    <property type="nucleotide sequence ID" value="XM_046210134.1"/>
</dbReference>
<evidence type="ECO:0000313" key="3">
    <source>
        <dbReference type="EMBL" id="KAH8691875.1"/>
    </source>
</evidence>
<comment type="caution">
    <text evidence="3">The sequence shown here is derived from an EMBL/GenBank/DDBJ whole genome shotgun (WGS) entry which is preliminary data.</text>
</comment>
<evidence type="ECO:0000259" key="2">
    <source>
        <dbReference type="Pfam" id="PF04082"/>
    </source>
</evidence>
<dbReference type="GO" id="GO:0006351">
    <property type="term" value="P:DNA-templated transcription"/>
    <property type="evidence" value="ECO:0007669"/>
    <property type="project" value="InterPro"/>
</dbReference>
<dbReference type="GeneID" id="70240421"/>
<proteinExistence type="predicted"/>
<keyword evidence="4" id="KW-1185">Reference proteome</keyword>
<dbReference type="PANTHER" id="PTHR47425">
    <property type="entry name" value="FARB-RELATED"/>
    <property type="match status" value="1"/>
</dbReference>
<dbReference type="GO" id="GO:0003677">
    <property type="term" value="F:DNA binding"/>
    <property type="evidence" value="ECO:0007669"/>
    <property type="project" value="InterPro"/>
</dbReference>
<evidence type="ECO:0000256" key="1">
    <source>
        <dbReference type="ARBA" id="ARBA00023242"/>
    </source>
</evidence>
<dbReference type="PANTHER" id="PTHR47425:SF3">
    <property type="entry name" value="ZN(II)2CYS6 TRANSCRIPTION FACTOR (EUROFUNG)"/>
    <property type="match status" value="1"/>
</dbReference>
<dbReference type="Proteomes" id="UP001201262">
    <property type="component" value="Unassembled WGS sequence"/>
</dbReference>
<feature type="non-terminal residue" evidence="3">
    <location>
        <position position="1"/>
    </location>
</feature>
<dbReference type="CDD" id="cd12148">
    <property type="entry name" value="fungal_TF_MHR"/>
    <property type="match status" value="1"/>
</dbReference>
<organism evidence="3 4">
    <name type="scientific">Talaromyces proteolyticus</name>
    <dbReference type="NCBI Taxonomy" id="1131652"/>
    <lineage>
        <taxon>Eukaryota</taxon>
        <taxon>Fungi</taxon>
        <taxon>Dikarya</taxon>
        <taxon>Ascomycota</taxon>
        <taxon>Pezizomycotina</taxon>
        <taxon>Eurotiomycetes</taxon>
        <taxon>Eurotiomycetidae</taxon>
        <taxon>Eurotiales</taxon>
        <taxon>Trichocomaceae</taxon>
        <taxon>Talaromyces</taxon>
        <taxon>Talaromyces sect. Bacilispori</taxon>
    </lineage>
</organism>
<keyword evidence="1" id="KW-0539">Nucleus</keyword>
<dbReference type="AlphaFoldDB" id="A0AAD4KHG4"/>
<dbReference type="EMBL" id="JAJTJA010000011">
    <property type="protein sequence ID" value="KAH8691875.1"/>
    <property type="molecule type" value="Genomic_DNA"/>
</dbReference>
<reference evidence="3" key="1">
    <citation type="submission" date="2021-12" db="EMBL/GenBank/DDBJ databases">
        <title>Convergent genome expansion in fungi linked to evolution of root-endophyte symbiosis.</title>
        <authorList>
            <consortium name="DOE Joint Genome Institute"/>
            <person name="Ke Y.-H."/>
            <person name="Bonito G."/>
            <person name="Liao H.-L."/>
            <person name="Looney B."/>
            <person name="Rojas-Flechas A."/>
            <person name="Nash J."/>
            <person name="Hameed K."/>
            <person name="Schadt C."/>
            <person name="Martin F."/>
            <person name="Crous P.W."/>
            <person name="Miettinen O."/>
            <person name="Magnuson J.K."/>
            <person name="Labbe J."/>
            <person name="Jacobson D."/>
            <person name="Doktycz M.J."/>
            <person name="Veneault-Fourrey C."/>
            <person name="Kuo A."/>
            <person name="Mondo S."/>
            <person name="Calhoun S."/>
            <person name="Riley R."/>
            <person name="Ohm R."/>
            <person name="LaButti K."/>
            <person name="Andreopoulos B."/>
            <person name="Pangilinan J."/>
            <person name="Nolan M."/>
            <person name="Tritt A."/>
            <person name="Clum A."/>
            <person name="Lipzen A."/>
            <person name="Daum C."/>
            <person name="Barry K."/>
            <person name="Grigoriev I.V."/>
            <person name="Vilgalys R."/>
        </authorList>
    </citation>
    <scope>NUCLEOTIDE SEQUENCE</scope>
    <source>
        <strain evidence="3">PMI_201</strain>
    </source>
</reference>
<accession>A0AAD4KHG4</accession>